<accession>A0A2P8HXU6</accession>
<dbReference type="InterPro" id="IPR011051">
    <property type="entry name" value="RmlC_Cupin_sf"/>
</dbReference>
<dbReference type="InterPro" id="IPR014710">
    <property type="entry name" value="RmlC-like_jellyroll"/>
</dbReference>
<keyword evidence="2" id="KW-1185">Reference proteome</keyword>
<reference evidence="1 2" key="1">
    <citation type="submission" date="2018-03" db="EMBL/GenBank/DDBJ databases">
        <title>Genomic Encyclopedia of Type Strains, Phase III (KMG-III): the genomes of soil and plant-associated and newly described type strains.</title>
        <authorList>
            <person name="Whitman W."/>
        </authorList>
    </citation>
    <scope>NUCLEOTIDE SEQUENCE [LARGE SCALE GENOMIC DNA]</scope>
    <source>
        <strain evidence="1 2">CGMCC 4.7097</strain>
    </source>
</reference>
<dbReference type="AlphaFoldDB" id="A0A2P8HXU6"/>
<dbReference type="Proteomes" id="UP000241118">
    <property type="component" value="Unassembled WGS sequence"/>
</dbReference>
<protein>
    <submittedName>
        <fullName evidence="1">Uncharacterized protein</fullName>
    </submittedName>
</protein>
<dbReference type="EMBL" id="PYAX01000022">
    <property type="protein sequence ID" value="PSL51061.1"/>
    <property type="molecule type" value="Genomic_DNA"/>
</dbReference>
<proteinExistence type="predicted"/>
<sequence>MLTESTGFSALAELATLIAVADPPVVDHWGHVERRFREWAGLPGLRERLRGHLRALSPQDEMRVVARSRETTTHFAWCLRDEPAEPFTFWLHEYKPQSDWRPGYADSIHNHRYHFCTTILSGSYLHERFTADVGDDGRRIVSTTLLRSAEAHEGASGTMLAHEFHRIPKAADDTMTFLVKSRAVSPWSLSYDPDTGASHRHVPVEARLEVLTNNL</sequence>
<dbReference type="RefSeq" id="WP_106620018.1">
    <property type="nucleotide sequence ID" value="NZ_PYAX01000022.1"/>
</dbReference>
<evidence type="ECO:0000313" key="2">
    <source>
        <dbReference type="Proteomes" id="UP000241118"/>
    </source>
</evidence>
<organism evidence="1 2">
    <name type="scientific">Saccharothrix carnea</name>
    <dbReference type="NCBI Taxonomy" id="1280637"/>
    <lineage>
        <taxon>Bacteria</taxon>
        <taxon>Bacillati</taxon>
        <taxon>Actinomycetota</taxon>
        <taxon>Actinomycetes</taxon>
        <taxon>Pseudonocardiales</taxon>
        <taxon>Pseudonocardiaceae</taxon>
        <taxon>Saccharothrix</taxon>
    </lineage>
</organism>
<gene>
    <name evidence="1" type="ORF">B0I31_12257</name>
</gene>
<name>A0A2P8HXU6_SACCR</name>
<dbReference type="OrthoDB" id="2596042at2"/>
<evidence type="ECO:0000313" key="1">
    <source>
        <dbReference type="EMBL" id="PSL51061.1"/>
    </source>
</evidence>
<comment type="caution">
    <text evidence="1">The sequence shown here is derived from an EMBL/GenBank/DDBJ whole genome shotgun (WGS) entry which is preliminary data.</text>
</comment>
<dbReference type="SUPFAM" id="SSF51182">
    <property type="entry name" value="RmlC-like cupins"/>
    <property type="match status" value="1"/>
</dbReference>
<dbReference type="Gene3D" id="2.60.120.10">
    <property type="entry name" value="Jelly Rolls"/>
    <property type="match status" value="1"/>
</dbReference>